<gene>
    <name evidence="7" type="ORF">E4U56_007861</name>
    <name evidence="6" type="ORF">E4U57_000630</name>
</gene>
<evidence type="ECO:0000256" key="5">
    <source>
        <dbReference type="SAM" id="MobiDB-lite"/>
    </source>
</evidence>
<dbReference type="HAMAP" id="MF_00499">
    <property type="entry name" value="Ribosomal_eL13"/>
    <property type="match status" value="1"/>
</dbReference>
<dbReference type="PANTHER" id="PTHR11722">
    <property type="entry name" value="60S RIBOSOMAL PROTEIN L13"/>
    <property type="match status" value="1"/>
</dbReference>
<reference evidence="7 8" key="1">
    <citation type="journal article" date="2020" name="bioRxiv">
        <title>Whole genome comparisons of ergot fungi reveals the divergence and evolution of species within the genus Claviceps are the result of varying mechanisms driving genome evolution and host range expansion.</title>
        <authorList>
            <person name="Wyka S.A."/>
            <person name="Mondo S.J."/>
            <person name="Liu M."/>
            <person name="Dettman J."/>
            <person name="Nalam V."/>
            <person name="Broders K.D."/>
        </authorList>
    </citation>
    <scope>NUCLEOTIDE SEQUENCE</scope>
    <source>
        <strain evidence="7">CCC 1102</strain>
        <strain evidence="6 8">LM583</strain>
    </source>
</reference>
<dbReference type="Proteomes" id="UP000784919">
    <property type="component" value="Unassembled WGS sequence"/>
</dbReference>
<dbReference type="GO" id="GO:0022625">
    <property type="term" value="C:cytosolic large ribosomal subunit"/>
    <property type="evidence" value="ECO:0007669"/>
    <property type="project" value="TreeGrafter"/>
</dbReference>
<feature type="region of interest" description="Disordered" evidence="5">
    <location>
        <begin position="364"/>
        <end position="386"/>
    </location>
</feature>
<sequence>MKHWHHRCLLHVDDQGVEHNENEKEIKNYAPHGPEGQWSTERLRAVQCRPPILNPPNLELGNLEQGKYEEEKEKRGKFSTNQLIIYSDVVAWGTNFLQKRSKASVQELPRDPHHFFVPHLSLAGASRAHPTWYVSCVGHENPSRQFVEHLLPPKPQRQTEHRQPEPVGSHTGTMAIKHNQKIVNNHFRKDWQRRVRTHFDQPGKKASRRVARQAKAAALAPRPVDKLRPIVRCPTIKYNRKVRAGRGFTLTELKEAGIARPLARTIGISVDHRRQNLSEESLAINVARLKAYRERLILLPRKSNAPKKGDTKTDISQINRAATVSSVLPIAPTDLAVREIQKSDMPAPIEGGAYATLRAARSNKRYQGAREKRIRDKAEAESASKK</sequence>
<name>A0A9P7MV66_9HYPO</name>
<dbReference type="EMBL" id="SRPR01000119">
    <property type="protein sequence ID" value="KAG5959487.1"/>
    <property type="molecule type" value="Genomic_DNA"/>
</dbReference>
<dbReference type="InterPro" id="IPR001380">
    <property type="entry name" value="Ribosomal_eL13"/>
</dbReference>
<dbReference type="GO" id="GO:0003723">
    <property type="term" value="F:RNA binding"/>
    <property type="evidence" value="ECO:0007669"/>
    <property type="project" value="TreeGrafter"/>
</dbReference>
<dbReference type="PROSITE" id="PS01104">
    <property type="entry name" value="RIBOSOMAL_L13E"/>
    <property type="match status" value="1"/>
</dbReference>
<evidence type="ECO:0000313" key="7">
    <source>
        <dbReference type="EMBL" id="KAG5970343.1"/>
    </source>
</evidence>
<dbReference type="Pfam" id="PF01294">
    <property type="entry name" value="Ribosomal_L13e"/>
    <property type="match status" value="1"/>
</dbReference>
<comment type="similarity">
    <text evidence="1 4">Belongs to the eukaryotic ribosomal protein eL13 family.</text>
</comment>
<dbReference type="PANTHER" id="PTHR11722:SF0">
    <property type="entry name" value="LARGE RIBOSOMAL SUBUNIT PROTEIN EL13"/>
    <property type="match status" value="1"/>
</dbReference>
<evidence type="ECO:0000313" key="9">
    <source>
        <dbReference type="Proteomes" id="UP000784919"/>
    </source>
</evidence>
<evidence type="ECO:0000313" key="6">
    <source>
        <dbReference type="EMBL" id="KAG5959487.1"/>
    </source>
</evidence>
<dbReference type="GO" id="GO:0006412">
    <property type="term" value="P:translation"/>
    <property type="evidence" value="ECO:0007669"/>
    <property type="project" value="InterPro"/>
</dbReference>
<dbReference type="GO" id="GO:0003735">
    <property type="term" value="F:structural constituent of ribosome"/>
    <property type="evidence" value="ECO:0007669"/>
    <property type="project" value="InterPro"/>
</dbReference>
<evidence type="ECO:0000256" key="4">
    <source>
        <dbReference type="RuleBase" id="RU000572"/>
    </source>
</evidence>
<evidence type="ECO:0000313" key="8">
    <source>
        <dbReference type="Proteomes" id="UP000742024"/>
    </source>
</evidence>
<protein>
    <recommendedName>
        <fullName evidence="4">60S ribosomal protein L13</fullName>
    </recommendedName>
</protein>
<proteinExistence type="inferred from homology"/>
<dbReference type="AlphaFoldDB" id="A0A9P7MV66"/>
<evidence type="ECO:0000256" key="2">
    <source>
        <dbReference type="ARBA" id="ARBA00022980"/>
    </source>
</evidence>
<evidence type="ECO:0000256" key="3">
    <source>
        <dbReference type="ARBA" id="ARBA00023274"/>
    </source>
</evidence>
<organism evidence="7 9">
    <name type="scientific">Claviceps arundinis</name>
    <dbReference type="NCBI Taxonomy" id="1623583"/>
    <lineage>
        <taxon>Eukaryota</taxon>
        <taxon>Fungi</taxon>
        <taxon>Dikarya</taxon>
        <taxon>Ascomycota</taxon>
        <taxon>Pezizomycotina</taxon>
        <taxon>Sordariomycetes</taxon>
        <taxon>Hypocreomycetidae</taxon>
        <taxon>Hypocreales</taxon>
        <taxon>Clavicipitaceae</taxon>
        <taxon>Claviceps</taxon>
    </lineage>
</organism>
<dbReference type="InterPro" id="IPR018256">
    <property type="entry name" value="Ribosomal_eL13_CS"/>
</dbReference>
<dbReference type="EMBL" id="SRPS01000081">
    <property type="protein sequence ID" value="KAG5970343.1"/>
    <property type="molecule type" value="Genomic_DNA"/>
</dbReference>
<feature type="compositionally biased region" description="Basic and acidic residues" evidence="5">
    <location>
        <begin position="368"/>
        <end position="386"/>
    </location>
</feature>
<keyword evidence="8" id="KW-1185">Reference proteome</keyword>
<comment type="caution">
    <text evidence="7">The sequence shown here is derived from an EMBL/GenBank/DDBJ whole genome shotgun (WGS) entry which is preliminary data.</text>
</comment>
<keyword evidence="2 4" id="KW-0689">Ribosomal protein</keyword>
<dbReference type="OrthoDB" id="10264538at2759"/>
<evidence type="ECO:0000256" key="1">
    <source>
        <dbReference type="ARBA" id="ARBA00005640"/>
    </source>
</evidence>
<dbReference type="Gene3D" id="1.20.5.110">
    <property type="match status" value="1"/>
</dbReference>
<dbReference type="Proteomes" id="UP000742024">
    <property type="component" value="Unassembled WGS sequence"/>
</dbReference>
<accession>A0A9P7MV66</accession>
<keyword evidence="3 4" id="KW-0687">Ribonucleoprotein</keyword>